<dbReference type="EMBL" id="BSOW01000004">
    <property type="protein sequence ID" value="GLR84753.1"/>
    <property type="molecule type" value="Genomic_DNA"/>
</dbReference>
<organism evidence="3 4">
    <name type="scientific">Bradyrhizobium iriomotense</name>
    <dbReference type="NCBI Taxonomy" id="441950"/>
    <lineage>
        <taxon>Bacteria</taxon>
        <taxon>Pseudomonadati</taxon>
        <taxon>Pseudomonadota</taxon>
        <taxon>Alphaproteobacteria</taxon>
        <taxon>Hyphomicrobiales</taxon>
        <taxon>Nitrobacteraceae</taxon>
        <taxon>Bradyrhizobium</taxon>
    </lineage>
</organism>
<keyword evidence="2" id="KW-0732">Signal</keyword>
<feature type="signal peptide" evidence="2">
    <location>
        <begin position="1"/>
        <end position="19"/>
    </location>
</feature>
<feature type="chain" id="PRO_5047439881" evidence="2">
    <location>
        <begin position="20"/>
        <end position="76"/>
    </location>
</feature>
<evidence type="ECO:0000313" key="4">
    <source>
        <dbReference type="Proteomes" id="UP001156905"/>
    </source>
</evidence>
<dbReference type="Proteomes" id="UP001156905">
    <property type="component" value="Unassembled WGS sequence"/>
</dbReference>
<accession>A0ABQ6AT59</accession>
<keyword evidence="4" id="KW-1185">Reference proteome</keyword>
<protein>
    <submittedName>
        <fullName evidence="3">Uncharacterized protein</fullName>
    </submittedName>
</protein>
<evidence type="ECO:0000256" key="1">
    <source>
        <dbReference type="SAM" id="MobiDB-lite"/>
    </source>
</evidence>
<evidence type="ECO:0000313" key="3">
    <source>
        <dbReference type="EMBL" id="GLR84753.1"/>
    </source>
</evidence>
<sequence length="76" mass="8168">MRPVLLLSLLIALSSAANAAPAHRTHRQHVAPAPRVYTDPMSSFGYAPPRGPAPYAYVPSDQPDPTVDSPYKNWGG</sequence>
<name>A0ABQ6AT59_9BRAD</name>
<evidence type="ECO:0000256" key="2">
    <source>
        <dbReference type="SAM" id="SignalP"/>
    </source>
</evidence>
<gene>
    <name evidence="3" type="ORF">GCM10007857_14630</name>
</gene>
<reference evidence="4" key="1">
    <citation type="journal article" date="2019" name="Int. J. Syst. Evol. Microbiol.">
        <title>The Global Catalogue of Microorganisms (GCM) 10K type strain sequencing project: providing services to taxonomists for standard genome sequencing and annotation.</title>
        <authorList>
            <consortium name="The Broad Institute Genomics Platform"/>
            <consortium name="The Broad Institute Genome Sequencing Center for Infectious Disease"/>
            <person name="Wu L."/>
            <person name="Ma J."/>
        </authorList>
    </citation>
    <scope>NUCLEOTIDE SEQUENCE [LARGE SCALE GENOMIC DNA]</scope>
    <source>
        <strain evidence="4">NBRC 102520</strain>
    </source>
</reference>
<proteinExistence type="predicted"/>
<feature type="region of interest" description="Disordered" evidence="1">
    <location>
        <begin position="18"/>
        <end position="76"/>
    </location>
</feature>
<comment type="caution">
    <text evidence="3">The sequence shown here is derived from an EMBL/GenBank/DDBJ whole genome shotgun (WGS) entry which is preliminary data.</text>
</comment>
<dbReference type="RefSeq" id="WP_284262861.1">
    <property type="nucleotide sequence ID" value="NZ_BSOW01000004.1"/>
</dbReference>